<keyword evidence="3" id="KW-0548">Nucleotidyltransferase</keyword>
<protein>
    <submittedName>
        <fullName evidence="3">RNA-directed DNA polymerase (Reverse transcriptase)-related family protein</fullName>
    </submittedName>
</protein>
<dbReference type="PANTHER" id="PTHR33116:SF78">
    <property type="entry name" value="OS12G0587133 PROTEIN"/>
    <property type="match status" value="1"/>
</dbReference>
<proteinExistence type="predicted"/>
<dbReference type="Proteomes" id="UP001140206">
    <property type="component" value="Chromosome 1"/>
</dbReference>
<dbReference type="GO" id="GO:0004523">
    <property type="term" value="F:RNA-DNA hybrid ribonuclease activity"/>
    <property type="evidence" value="ECO:0007669"/>
    <property type="project" value="InterPro"/>
</dbReference>
<evidence type="ECO:0000313" key="4">
    <source>
        <dbReference type="Proteomes" id="UP001140206"/>
    </source>
</evidence>
<dbReference type="Pfam" id="PF13456">
    <property type="entry name" value="RVT_3"/>
    <property type="match status" value="1"/>
</dbReference>
<comment type="caution">
    <text evidence="3">The sequence shown here is derived from an EMBL/GenBank/DDBJ whole genome shotgun (WGS) entry which is preliminary data.</text>
</comment>
<dbReference type="GO" id="GO:0003964">
    <property type="term" value="F:RNA-directed DNA polymerase activity"/>
    <property type="evidence" value="ECO:0007669"/>
    <property type="project" value="UniProtKB-KW"/>
</dbReference>
<name>A0AAV8H3B9_9POAL</name>
<dbReference type="Gene3D" id="3.30.420.10">
    <property type="entry name" value="Ribonuclease H-like superfamily/Ribonuclease H"/>
    <property type="match status" value="1"/>
</dbReference>
<keyword evidence="4" id="KW-1185">Reference proteome</keyword>
<evidence type="ECO:0000259" key="1">
    <source>
        <dbReference type="Pfam" id="PF13456"/>
    </source>
</evidence>
<dbReference type="AlphaFoldDB" id="A0AAV8H3B9"/>
<sequence>MNVFQACEGENNHTYLGVPILTTQAKHFDYLVDKVAAKLHPWKARMLSPAAKVVLIKSVVEPLLLYSMGAGWIPESILHKINAKVRAFFWNTGETNKMRMVAWETITKPKQCGGLGLRDTRVLNQAAILRVLWKIASKEFEETLWVRVLSAKYLSKAPLWLANVPSRCSKLWSAVLTTRDIMKPHVQWLLGDGTKCSLVGEPWHDLWASFVHQTGPPCGRPVSVYVDATNGGWDVTKLLQALGFHAALYIACTFQQPPLKPNVRDRLIFKPATSGNFSFKSACNLLEGPVTGGTIADAIWRKVWRCRGILPKIQMFFWKLLHDAILVKATFATRMRTQPPPCDVCGLDVDDAMHALFLCNSSRQCWLASDLGLRVDAMPQQIVQALIMVIQQLDDESLIRFANIIWAVWKARCKEVYEGKRSNVHQVLGNANSMIELSRLIKHSNEHMGSISITVSIPRVQEIPIQGMHCMMDGSFQENARAGWAYRIYRDGVLVKFEVGAEEATSPLHAEVLAFKAAFYAVLKEGVMEAHFYTDCETLVKVLNGVLNPEEIDWRVYLLVVNLILTMQQHEGLVCCHAPRELLKHEHEMANYARRLDICVEGFTFPSFPGITTVG</sequence>
<dbReference type="InterPro" id="IPR044730">
    <property type="entry name" value="RNase_H-like_dom_plant"/>
</dbReference>
<dbReference type="PANTHER" id="PTHR33116">
    <property type="entry name" value="REVERSE TRANSCRIPTASE ZINC-BINDING DOMAIN-CONTAINING PROTEIN-RELATED-RELATED"/>
    <property type="match status" value="1"/>
</dbReference>
<accession>A0AAV8H3B9</accession>
<evidence type="ECO:0000259" key="2">
    <source>
        <dbReference type="Pfam" id="PF13966"/>
    </source>
</evidence>
<dbReference type="CDD" id="cd06222">
    <property type="entry name" value="RNase_H_like"/>
    <property type="match status" value="1"/>
</dbReference>
<dbReference type="InterPro" id="IPR002156">
    <property type="entry name" value="RNaseH_domain"/>
</dbReference>
<feature type="domain" description="RNase H type-1" evidence="1">
    <location>
        <begin position="473"/>
        <end position="592"/>
    </location>
</feature>
<evidence type="ECO:0000313" key="3">
    <source>
        <dbReference type="EMBL" id="KAJ4809267.1"/>
    </source>
</evidence>
<gene>
    <name evidence="3" type="ORF">LUZ62_021833</name>
</gene>
<dbReference type="Pfam" id="PF13966">
    <property type="entry name" value="zf-RVT"/>
    <property type="match status" value="1"/>
</dbReference>
<feature type="domain" description="Reverse transcriptase zinc-binding" evidence="2">
    <location>
        <begin position="295"/>
        <end position="366"/>
    </location>
</feature>
<reference evidence="3" key="1">
    <citation type="submission" date="2022-08" db="EMBL/GenBank/DDBJ databases">
        <authorList>
            <person name="Marques A."/>
        </authorList>
    </citation>
    <scope>NUCLEOTIDE SEQUENCE</scope>
    <source>
        <strain evidence="3">RhyPub2mFocal</strain>
        <tissue evidence="3">Leaves</tissue>
    </source>
</reference>
<organism evidence="3 4">
    <name type="scientific">Rhynchospora pubera</name>
    <dbReference type="NCBI Taxonomy" id="906938"/>
    <lineage>
        <taxon>Eukaryota</taxon>
        <taxon>Viridiplantae</taxon>
        <taxon>Streptophyta</taxon>
        <taxon>Embryophyta</taxon>
        <taxon>Tracheophyta</taxon>
        <taxon>Spermatophyta</taxon>
        <taxon>Magnoliopsida</taxon>
        <taxon>Liliopsida</taxon>
        <taxon>Poales</taxon>
        <taxon>Cyperaceae</taxon>
        <taxon>Cyperoideae</taxon>
        <taxon>Rhynchosporeae</taxon>
        <taxon>Rhynchospora</taxon>
    </lineage>
</organism>
<dbReference type="InterPro" id="IPR036397">
    <property type="entry name" value="RNaseH_sf"/>
</dbReference>
<dbReference type="InterPro" id="IPR026960">
    <property type="entry name" value="RVT-Znf"/>
</dbReference>
<dbReference type="GO" id="GO:0003676">
    <property type="term" value="F:nucleic acid binding"/>
    <property type="evidence" value="ECO:0007669"/>
    <property type="project" value="InterPro"/>
</dbReference>
<keyword evidence="3" id="KW-0808">Transferase</keyword>
<dbReference type="EMBL" id="JAMFTS010000001">
    <property type="protein sequence ID" value="KAJ4809267.1"/>
    <property type="molecule type" value="Genomic_DNA"/>
</dbReference>
<keyword evidence="3" id="KW-0695">RNA-directed DNA polymerase</keyword>
<dbReference type="SUPFAM" id="SSF53098">
    <property type="entry name" value="Ribonuclease H-like"/>
    <property type="match status" value="1"/>
</dbReference>
<dbReference type="InterPro" id="IPR012337">
    <property type="entry name" value="RNaseH-like_sf"/>
</dbReference>